<evidence type="ECO:0000256" key="1">
    <source>
        <dbReference type="ARBA" id="ARBA00004251"/>
    </source>
</evidence>
<dbReference type="Pfam" id="PF00028">
    <property type="entry name" value="Cadherin"/>
    <property type="match status" value="4"/>
</dbReference>
<evidence type="ECO:0000256" key="8">
    <source>
        <dbReference type="ARBA" id="ARBA00022989"/>
    </source>
</evidence>
<evidence type="ECO:0000256" key="9">
    <source>
        <dbReference type="ARBA" id="ARBA00023136"/>
    </source>
</evidence>
<keyword evidence="4" id="KW-0732">Signal</keyword>
<evidence type="ECO:0000256" key="3">
    <source>
        <dbReference type="ARBA" id="ARBA00022692"/>
    </source>
</evidence>
<dbReference type="GO" id="GO:0005886">
    <property type="term" value="C:plasma membrane"/>
    <property type="evidence" value="ECO:0007669"/>
    <property type="project" value="UniProtKB-SubCell"/>
</dbReference>
<evidence type="ECO:0000256" key="12">
    <source>
        <dbReference type="SAM" id="Phobius"/>
    </source>
</evidence>
<keyword evidence="3 12" id="KW-0812">Transmembrane</keyword>
<dbReference type="OMA" id="ALFMSIC"/>
<keyword evidence="10" id="KW-0325">Glycoprotein</keyword>
<evidence type="ECO:0000256" key="10">
    <source>
        <dbReference type="ARBA" id="ARBA00023180"/>
    </source>
</evidence>
<name>A0A7M4F9M7_CROPO</name>
<evidence type="ECO:0000256" key="2">
    <source>
        <dbReference type="ARBA" id="ARBA00022475"/>
    </source>
</evidence>
<dbReference type="CDD" id="cd11304">
    <property type="entry name" value="Cadherin_repeat"/>
    <property type="match status" value="6"/>
</dbReference>
<comment type="subcellular location">
    <subcellularLocation>
        <location evidence="1">Cell membrane</location>
        <topology evidence="1">Single-pass type I membrane protein</topology>
    </subcellularLocation>
</comment>
<evidence type="ECO:0000256" key="4">
    <source>
        <dbReference type="ARBA" id="ARBA00022729"/>
    </source>
</evidence>
<dbReference type="Proteomes" id="UP000594220">
    <property type="component" value="Unplaced"/>
</dbReference>
<dbReference type="PANTHER" id="PTHR24028">
    <property type="entry name" value="CADHERIN-87A"/>
    <property type="match status" value="1"/>
</dbReference>
<evidence type="ECO:0000313" key="14">
    <source>
        <dbReference type="Ensembl" id="ENSCPRP00005021754.1"/>
    </source>
</evidence>
<reference evidence="14" key="1">
    <citation type="submission" date="2025-08" db="UniProtKB">
        <authorList>
            <consortium name="Ensembl"/>
        </authorList>
    </citation>
    <scope>IDENTIFICATION</scope>
</reference>
<dbReference type="InterPro" id="IPR020894">
    <property type="entry name" value="Cadherin_CS"/>
</dbReference>
<reference evidence="14" key="2">
    <citation type="submission" date="2025-09" db="UniProtKB">
        <authorList>
            <consortium name="Ensembl"/>
        </authorList>
    </citation>
    <scope>IDENTIFICATION</scope>
</reference>
<evidence type="ECO:0000259" key="13">
    <source>
        <dbReference type="PROSITE" id="PS50268"/>
    </source>
</evidence>
<dbReference type="Gene3D" id="2.60.40.60">
    <property type="entry name" value="Cadherins"/>
    <property type="match status" value="6"/>
</dbReference>
<keyword evidence="2" id="KW-1003">Cell membrane</keyword>
<dbReference type="SMART" id="SM00112">
    <property type="entry name" value="CA"/>
    <property type="match status" value="6"/>
</dbReference>
<dbReference type="PROSITE" id="PS50268">
    <property type="entry name" value="CADHERIN_2"/>
    <property type="match status" value="6"/>
</dbReference>
<dbReference type="InterPro" id="IPR002126">
    <property type="entry name" value="Cadherin-like_dom"/>
</dbReference>
<organism evidence="14 15">
    <name type="scientific">Crocodylus porosus</name>
    <name type="common">Saltwater crocodile</name>
    <name type="synonym">Estuarine crocodile</name>
    <dbReference type="NCBI Taxonomy" id="8502"/>
    <lineage>
        <taxon>Eukaryota</taxon>
        <taxon>Metazoa</taxon>
        <taxon>Chordata</taxon>
        <taxon>Craniata</taxon>
        <taxon>Vertebrata</taxon>
        <taxon>Euteleostomi</taxon>
        <taxon>Archelosauria</taxon>
        <taxon>Archosauria</taxon>
        <taxon>Crocodylia</taxon>
        <taxon>Longirostres</taxon>
        <taxon>Crocodylidae</taxon>
        <taxon>Crocodylus</taxon>
    </lineage>
</organism>
<dbReference type="FunFam" id="2.60.40.60:FF:000007">
    <property type="entry name" value="Protocadherin alpha 2"/>
    <property type="match status" value="1"/>
</dbReference>
<protein>
    <submittedName>
        <fullName evidence="14">Protocadherin 12</fullName>
    </submittedName>
</protein>
<feature type="domain" description="Cadherin" evidence="13">
    <location>
        <begin position="133"/>
        <end position="241"/>
    </location>
</feature>
<dbReference type="SUPFAM" id="SSF49313">
    <property type="entry name" value="Cadherin-like"/>
    <property type="match status" value="5"/>
</dbReference>
<dbReference type="FunFam" id="2.60.40.60:FF:000003">
    <property type="entry name" value="Protocadherin alpha 2"/>
    <property type="match status" value="1"/>
</dbReference>
<dbReference type="InterPro" id="IPR015919">
    <property type="entry name" value="Cadherin-like_sf"/>
</dbReference>
<evidence type="ECO:0000256" key="5">
    <source>
        <dbReference type="ARBA" id="ARBA00022737"/>
    </source>
</evidence>
<evidence type="ECO:0000313" key="15">
    <source>
        <dbReference type="Proteomes" id="UP000594220"/>
    </source>
</evidence>
<feature type="domain" description="Cadherin" evidence="13">
    <location>
        <begin position="613"/>
        <end position="711"/>
    </location>
</feature>
<feature type="domain" description="Cadherin" evidence="13">
    <location>
        <begin position="74"/>
        <end position="132"/>
    </location>
</feature>
<dbReference type="Ensembl" id="ENSCPRT00005025409.1">
    <property type="protein sequence ID" value="ENSCPRP00005021754.1"/>
    <property type="gene ID" value="ENSCPRG00005015117.1"/>
</dbReference>
<keyword evidence="7" id="KW-0130">Cell adhesion</keyword>
<keyword evidence="15" id="KW-1185">Reference proteome</keyword>
<dbReference type="GO" id="GO:0007156">
    <property type="term" value="P:homophilic cell adhesion via plasma membrane adhesion molecules"/>
    <property type="evidence" value="ECO:0007669"/>
    <property type="project" value="InterPro"/>
</dbReference>
<evidence type="ECO:0000256" key="11">
    <source>
        <dbReference type="PROSITE-ProRule" id="PRU00043"/>
    </source>
</evidence>
<dbReference type="FunFam" id="2.60.40.60:FF:000193">
    <property type="entry name" value="Protocadherin 12"/>
    <property type="match status" value="1"/>
</dbReference>
<dbReference type="GeneTree" id="ENSGT00940000160403"/>
<feature type="domain" description="Cadherin" evidence="13">
    <location>
        <begin position="242"/>
        <end position="349"/>
    </location>
</feature>
<gene>
    <name evidence="14" type="primary">PCDH12</name>
</gene>
<dbReference type="InterPro" id="IPR050174">
    <property type="entry name" value="Protocadherin/Cadherin-CA"/>
</dbReference>
<feature type="domain" description="Cadherin" evidence="13">
    <location>
        <begin position="458"/>
        <end position="562"/>
    </location>
</feature>
<dbReference type="InterPro" id="IPR013164">
    <property type="entry name" value="Cadherin_N"/>
</dbReference>
<dbReference type="PRINTS" id="PR00205">
    <property type="entry name" value="CADHERIN"/>
</dbReference>
<dbReference type="FunFam" id="2.60.40.60:FF:000002">
    <property type="entry name" value="Protocadherin alpha 2"/>
    <property type="match status" value="1"/>
</dbReference>
<evidence type="ECO:0000256" key="7">
    <source>
        <dbReference type="ARBA" id="ARBA00022889"/>
    </source>
</evidence>
<keyword evidence="5" id="KW-0677">Repeat</keyword>
<dbReference type="PANTHER" id="PTHR24028:SF42">
    <property type="entry name" value="PROTOCADHERIN-12"/>
    <property type="match status" value="1"/>
</dbReference>
<dbReference type="PROSITE" id="PS00232">
    <property type="entry name" value="CADHERIN_1"/>
    <property type="match status" value="3"/>
</dbReference>
<sequence length="1183" mass="131918">MVLLSPFMFQFTALWWHFFLSVGCQAVTLFRVKYKVLEEVPNGTVIGNLLECFGLWERSVDTFQLLQFPEEFPFHVGSEDGLLSTAGRLDREQLCRHNDPCLVSFTVLTAKHLALIHVEVQVLDINDHEPQFPKAELELEMSESASLQTRIPLDQALDPDISTNALFSYSLSPSDHFALDIISGSDGTKRAELVIVKEVDRELHSCFDLVLTAADHGEPPKSGTTLVRVIVLDSNDNSPVFAESSLTVEIWEDALPGTLLITVTATDSDQGPNGEIEYLLSKHTTLEVLYMFNIDARTGNIVLRHPLDFEKIPTYEVDVQARDLGANPTPAHCKIFIKVLDVNDNAPDVHITWASWVPVLSEALPNDSFVALVTTSDPDSGNNGQVHCYLSQGYEHFRLKRTNKYSYILLTNATLDRERWSEYNLTLLIQDQGIPSLAVRKYLTIYISDINDNPPLFERHTYNISIAENNMTPSFLVTVRANDADLDLNGKITYSIQDSLVSDLVSVDSNTGEIFALRAFDHEQMTSLEFLVTAEDGGYPKLASNVSVRVHLLDKNDNSPVIIQPALVEGRAEITVLVNAETGCLWTSQGTHSPPKASVTSMILKPNSSTHLLFTIVASDADSGLNGDLHYNILSGSDDGLFVLDPLSGQVFINSSNISSLIGNELELRISVNDQGNLPLQVEALVLLIFKNHRDHLKNLAQESWRLSPSMVIAICLIVLLGIFLIILALIVSLRKREKKENMAYNCREAEHAHREQQLKKPHKQIQKTDIYLIPVLRHRQDVHCEAEQPCSCKEALVRETAWNDSQQTAFHLTPTLYRSLQNQKDPAEQKHAFNFPAIQCRPLYSHKLRHSSEKNSSFQASKPYTKSLVKPLPGSMGNQNCDFLMPTNPPLDMTLSKQKFSEPDAGLSEAQPHQHLLRSLVRLSLVAFSEQNSTGEFVMESPPVQQISQLLSLLHQGQFQPKTSHRGNKYTSKNDSRNVGLDADCLSIKDSGHGKNEVEYQDSENGFDLSMKQLMTEELESLLEPHPGMTLERLTAVDPEWMARLSLPLANSYKDNVFSPDSLHSSWDQEFIVQDKPRTFKTFGKAIGYDANAPGTRLTSTFLSEMSTLFEMILAQKVQVHAESDSELLQQLSACGKPLGVSGETPALSQGSRGDSTGVCGMYRVWQEATFVSPQNLCAVTI</sequence>
<feature type="domain" description="Cadherin" evidence="13">
    <location>
        <begin position="352"/>
        <end position="457"/>
    </location>
</feature>
<dbReference type="Pfam" id="PF08266">
    <property type="entry name" value="Cadherin_2"/>
    <property type="match status" value="1"/>
</dbReference>
<feature type="transmembrane region" description="Helical" evidence="12">
    <location>
        <begin position="711"/>
        <end position="734"/>
    </location>
</feature>
<keyword evidence="8 12" id="KW-1133">Transmembrane helix</keyword>
<accession>A0A7M4F9M7</accession>
<proteinExistence type="predicted"/>
<evidence type="ECO:0000256" key="6">
    <source>
        <dbReference type="ARBA" id="ARBA00022837"/>
    </source>
</evidence>
<dbReference type="AlphaFoldDB" id="A0A7M4F9M7"/>
<keyword evidence="6 11" id="KW-0106">Calcium</keyword>
<dbReference type="GO" id="GO:0005509">
    <property type="term" value="F:calcium ion binding"/>
    <property type="evidence" value="ECO:0007669"/>
    <property type="project" value="UniProtKB-UniRule"/>
</dbReference>
<keyword evidence="9 12" id="KW-0472">Membrane</keyword>